<evidence type="ECO:0000256" key="3">
    <source>
        <dbReference type="ARBA" id="ARBA00022833"/>
    </source>
</evidence>
<evidence type="ECO:0000256" key="1">
    <source>
        <dbReference type="ARBA" id="ARBA00005495"/>
    </source>
</evidence>
<dbReference type="Pfam" id="PF04828">
    <property type="entry name" value="GFA"/>
    <property type="match status" value="1"/>
</dbReference>
<evidence type="ECO:0000313" key="6">
    <source>
        <dbReference type="EMBL" id="AKC88120.1"/>
    </source>
</evidence>
<dbReference type="Gene3D" id="3.90.1590.10">
    <property type="entry name" value="glutathione-dependent formaldehyde- activating enzyme (gfa)"/>
    <property type="match status" value="1"/>
</dbReference>
<keyword evidence="4" id="KW-0456">Lyase</keyword>
<protein>
    <recommendedName>
        <fullName evidence="5">CENP-V/GFA domain-containing protein</fullName>
    </recommendedName>
</protein>
<proteinExistence type="inferred from homology"/>
<dbReference type="SUPFAM" id="SSF51316">
    <property type="entry name" value="Mss4-like"/>
    <property type="match status" value="1"/>
</dbReference>
<dbReference type="GO" id="GO:0016846">
    <property type="term" value="F:carbon-sulfur lyase activity"/>
    <property type="evidence" value="ECO:0007669"/>
    <property type="project" value="InterPro"/>
</dbReference>
<dbReference type="PATRIC" id="fig|314722.6.peg.342"/>
<dbReference type="PANTHER" id="PTHR33337:SF40">
    <property type="entry name" value="CENP-V_GFA DOMAIN-CONTAINING PROTEIN-RELATED"/>
    <property type="match status" value="1"/>
</dbReference>
<comment type="similarity">
    <text evidence="1">Belongs to the Gfa family.</text>
</comment>
<dbReference type="Proteomes" id="UP000033067">
    <property type="component" value="Chromosome"/>
</dbReference>
<dbReference type="InterPro" id="IPR006913">
    <property type="entry name" value="CENP-V/GFA"/>
</dbReference>
<evidence type="ECO:0000313" key="7">
    <source>
        <dbReference type="Proteomes" id="UP000033067"/>
    </source>
</evidence>
<gene>
    <name evidence="6" type="ORF">WQ53_01625</name>
</gene>
<dbReference type="AlphaFoldDB" id="A0A0E3UPU4"/>
<feature type="domain" description="CENP-V/GFA" evidence="5">
    <location>
        <begin position="3"/>
        <end position="120"/>
    </location>
</feature>
<keyword evidence="3" id="KW-0862">Zinc</keyword>
<keyword evidence="2" id="KW-0479">Metal-binding</keyword>
<evidence type="ECO:0000256" key="2">
    <source>
        <dbReference type="ARBA" id="ARBA00022723"/>
    </source>
</evidence>
<dbReference type="OrthoDB" id="7765631at2"/>
<dbReference type="KEGG" id="psuw:WQ53_01625"/>
<accession>A0A0E3UPU4</accession>
<dbReference type="RefSeq" id="WP_052633843.1">
    <property type="nucleotide sequence ID" value="NZ_CP011144.1"/>
</dbReference>
<dbReference type="InterPro" id="IPR011057">
    <property type="entry name" value="Mss4-like_sf"/>
</dbReference>
<dbReference type="PANTHER" id="PTHR33337">
    <property type="entry name" value="GFA DOMAIN-CONTAINING PROTEIN"/>
    <property type="match status" value="1"/>
</dbReference>
<keyword evidence="7" id="KW-1185">Reference proteome</keyword>
<organism evidence="6 7">
    <name type="scientific">Pseudoxanthomonas suwonensis</name>
    <dbReference type="NCBI Taxonomy" id="314722"/>
    <lineage>
        <taxon>Bacteria</taxon>
        <taxon>Pseudomonadati</taxon>
        <taxon>Pseudomonadota</taxon>
        <taxon>Gammaproteobacteria</taxon>
        <taxon>Lysobacterales</taxon>
        <taxon>Lysobacteraceae</taxon>
        <taxon>Pseudoxanthomonas</taxon>
    </lineage>
</organism>
<reference evidence="6 7" key="1">
    <citation type="journal article" date="2015" name="Genome Announc.">
        <title>Complete Genome Sequence of Pseudoxanthomonas suwonensis Strain J1, a Cellulose-Degrading Bacterium Isolated from Leaf- and Wood-Enriched Soil.</title>
        <authorList>
            <person name="Hou L."/>
            <person name="Jiang J."/>
            <person name="Xu Z."/>
            <person name="Zhou Y."/>
            <person name="Leung F.C."/>
        </authorList>
    </citation>
    <scope>NUCLEOTIDE SEQUENCE [LARGE SCALE GENOMIC DNA]</scope>
    <source>
        <strain evidence="6 7">J1</strain>
    </source>
</reference>
<dbReference type="EMBL" id="CP011144">
    <property type="protein sequence ID" value="AKC88120.1"/>
    <property type="molecule type" value="Genomic_DNA"/>
</dbReference>
<sequence>MTRTGGCRCGAVRYTLSAEPVATRLCWCRDCQYWALGNAAVNIMVPRAAVTVQGEPRRWESLADSGNHMCRSFCGQCGTQVFSEALENTRHMVIRVGTLDDATGIAPTVVIWTDSAPSWAYIDPALKAFPRQPG</sequence>
<dbReference type="PROSITE" id="PS51891">
    <property type="entry name" value="CENP_V_GFA"/>
    <property type="match status" value="1"/>
</dbReference>
<evidence type="ECO:0000256" key="4">
    <source>
        <dbReference type="ARBA" id="ARBA00023239"/>
    </source>
</evidence>
<evidence type="ECO:0000259" key="5">
    <source>
        <dbReference type="PROSITE" id="PS51891"/>
    </source>
</evidence>
<name>A0A0E3UPU4_9GAMM</name>
<dbReference type="GO" id="GO:0046872">
    <property type="term" value="F:metal ion binding"/>
    <property type="evidence" value="ECO:0007669"/>
    <property type="project" value="UniProtKB-KW"/>
</dbReference>